<proteinExistence type="predicted"/>
<feature type="region of interest" description="Disordered" evidence="1">
    <location>
        <begin position="53"/>
        <end position="134"/>
    </location>
</feature>
<dbReference type="AlphaFoldDB" id="A0A852RF47"/>
<organism evidence="2 3">
    <name type="scientific">Nocardioides kongjuensis</name>
    <dbReference type="NCBI Taxonomy" id="349522"/>
    <lineage>
        <taxon>Bacteria</taxon>
        <taxon>Bacillati</taxon>
        <taxon>Actinomycetota</taxon>
        <taxon>Actinomycetes</taxon>
        <taxon>Propionibacteriales</taxon>
        <taxon>Nocardioidaceae</taxon>
        <taxon>Nocardioides</taxon>
    </lineage>
</organism>
<feature type="compositionally biased region" description="Basic and acidic residues" evidence="1">
    <location>
        <begin position="83"/>
        <end position="100"/>
    </location>
</feature>
<gene>
    <name evidence="2" type="ORF">BJ958_000595</name>
</gene>
<protein>
    <submittedName>
        <fullName evidence="2">Uncharacterized protein</fullName>
    </submittedName>
</protein>
<feature type="compositionally biased region" description="Basic and acidic residues" evidence="1">
    <location>
        <begin position="115"/>
        <end position="134"/>
    </location>
</feature>
<dbReference type="EMBL" id="JACCBF010000001">
    <property type="protein sequence ID" value="NYD29049.1"/>
    <property type="molecule type" value="Genomic_DNA"/>
</dbReference>
<keyword evidence="3" id="KW-1185">Reference proteome</keyword>
<feature type="compositionally biased region" description="Acidic residues" evidence="1">
    <location>
        <begin position="53"/>
        <end position="62"/>
    </location>
</feature>
<sequence length="134" mass="14097">MKKPLMVALSALGGVTAAGVVLSVLAWPAEASGGDAQLAFKREQDTADVVLVADDDDPDDDGPQAADTHTRTGTSAGTVTNTRGDDSRTGARSGRDDSRTGRAVVDWTNDGPGPKVRDWTRNHTNDKTRHNTRG</sequence>
<comment type="caution">
    <text evidence="2">The sequence shown here is derived from an EMBL/GenBank/DDBJ whole genome shotgun (WGS) entry which is preliminary data.</text>
</comment>
<evidence type="ECO:0000313" key="3">
    <source>
        <dbReference type="Proteomes" id="UP000582231"/>
    </source>
</evidence>
<evidence type="ECO:0000256" key="1">
    <source>
        <dbReference type="SAM" id="MobiDB-lite"/>
    </source>
</evidence>
<evidence type="ECO:0000313" key="2">
    <source>
        <dbReference type="EMBL" id="NYD29049.1"/>
    </source>
</evidence>
<feature type="compositionally biased region" description="Polar residues" evidence="1">
    <location>
        <begin position="71"/>
        <end position="82"/>
    </location>
</feature>
<dbReference type="Proteomes" id="UP000582231">
    <property type="component" value="Unassembled WGS sequence"/>
</dbReference>
<dbReference type="RefSeq" id="WP_179725408.1">
    <property type="nucleotide sequence ID" value="NZ_BAABEF010000001.1"/>
</dbReference>
<accession>A0A852RF47</accession>
<name>A0A852RF47_9ACTN</name>
<reference evidence="2 3" key="1">
    <citation type="submission" date="2020-07" db="EMBL/GenBank/DDBJ databases">
        <title>Sequencing the genomes of 1000 actinobacteria strains.</title>
        <authorList>
            <person name="Klenk H.-P."/>
        </authorList>
    </citation>
    <scope>NUCLEOTIDE SEQUENCE [LARGE SCALE GENOMIC DNA]</scope>
    <source>
        <strain evidence="2 3">DSM 19082</strain>
    </source>
</reference>